<keyword evidence="4" id="KW-1185">Reference proteome</keyword>
<proteinExistence type="inferred from homology"/>
<protein>
    <submittedName>
        <fullName evidence="3">NAD(P)-dependent dehydrogenase (Short-subunit alcohol dehydrogenase family)</fullName>
    </submittedName>
</protein>
<dbReference type="InterPro" id="IPR036291">
    <property type="entry name" value="NAD(P)-bd_dom_sf"/>
</dbReference>
<dbReference type="Pfam" id="PF13561">
    <property type="entry name" value="adh_short_C2"/>
    <property type="match status" value="1"/>
</dbReference>
<gene>
    <name evidence="3" type="ORF">H4696_001223</name>
</gene>
<dbReference type="SUPFAM" id="SSF51735">
    <property type="entry name" value="NAD(P)-binding Rossmann-fold domains"/>
    <property type="match status" value="1"/>
</dbReference>
<evidence type="ECO:0000313" key="3">
    <source>
        <dbReference type="EMBL" id="MBE1494123.1"/>
    </source>
</evidence>
<dbReference type="PANTHER" id="PTHR43477:SF1">
    <property type="entry name" value="DIHYDROANTICAPSIN 7-DEHYDROGENASE"/>
    <property type="match status" value="1"/>
</dbReference>
<dbReference type="NCBIfam" id="NF005395">
    <property type="entry name" value="PRK06940.1"/>
    <property type="match status" value="1"/>
</dbReference>
<dbReference type="Proteomes" id="UP000631670">
    <property type="component" value="Unassembled WGS sequence"/>
</dbReference>
<dbReference type="PANTHER" id="PTHR43477">
    <property type="entry name" value="DIHYDROANTICAPSIN 7-DEHYDROGENASE"/>
    <property type="match status" value="1"/>
</dbReference>
<evidence type="ECO:0000313" key="4">
    <source>
        <dbReference type="Proteomes" id="UP000631670"/>
    </source>
</evidence>
<dbReference type="RefSeq" id="WP_086865225.1">
    <property type="nucleotide sequence ID" value="NZ_JADBEG010000001.1"/>
</dbReference>
<accession>A0ABR9HT77</accession>
<comment type="similarity">
    <text evidence="1">Belongs to the short-chain dehydrogenases/reductases (SDR) family.</text>
</comment>
<evidence type="ECO:0000256" key="1">
    <source>
        <dbReference type="ARBA" id="ARBA00006484"/>
    </source>
</evidence>
<reference evidence="3 4" key="1">
    <citation type="submission" date="2020-10" db="EMBL/GenBank/DDBJ databases">
        <title>Sequencing the genomes of 1000 actinobacteria strains.</title>
        <authorList>
            <person name="Klenk H.-P."/>
        </authorList>
    </citation>
    <scope>NUCLEOTIDE SEQUENCE [LARGE SCALE GENOMIC DNA]</scope>
    <source>
        <strain evidence="3 4">DSM 44653</strain>
    </source>
</reference>
<comment type="caution">
    <text evidence="3">The sequence shown here is derived from an EMBL/GenBank/DDBJ whole genome shotgun (WGS) entry which is preliminary data.</text>
</comment>
<keyword evidence="2" id="KW-0560">Oxidoreductase</keyword>
<name>A0ABR9HT77_9PSEU</name>
<dbReference type="InterPro" id="IPR051122">
    <property type="entry name" value="SDR_DHRS6-like"/>
</dbReference>
<dbReference type="Pfam" id="PF00106">
    <property type="entry name" value="adh_short"/>
    <property type="match status" value="1"/>
</dbReference>
<sequence>MDSSVTVVVGVGGMGLAIARRLGAGTTLVLGDHDEARLGRAAAELRGEGHQVVAQTVDVADRASVAALAATAADLGAVSRLAHTAGVSPAQAPADRILRVDLVGAAFAIEEFGEVIAPGGAGVVIASMAGHRLSALPPEQELELAVTPVEHLLDLPCVREVARSPRTAYWLAKRGNHLRVQAAAPRWGERGARLNSISPGVVATPMGHQEFSGPGGDRMREAVATSAAGRVGTPADVAAAAAFLLGPEAGFITGTDLLVDGGVTAVRAQEARTAGAR</sequence>
<organism evidence="3 4">
    <name type="scientific">Amycolatopsis lexingtonensis</name>
    <dbReference type="NCBI Taxonomy" id="218822"/>
    <lineage>
        <taxon>Bacteria</taxon>
        <taxon>Bacillati</taxon>
        <taxon>Actinomycetota</taxon>
        <taxon>Actinomycetes</taxon>
        <taxon>Pseudonocardiales</taxon>
        <taxon>Pseudonocardiaceae</taxon>
        <taxon>Amycolatopsis</taxon>
    </lineage>
</organism>
<evidence type="ECO:0000256" key="2">
    <source>
        <dbReference type="ARBA" id="ARBA00023002"/>
    </source>
</evidence>
<dbReference type="PRINTS" id="PR00081">
    <property type="entry name" value="GDHRDH"/>
</dbReference>
<dbReference type="InterPro" id="IPR002347">
    <property type="entry name" value="SDR_fam"/>
</dbReference>
<dbReference type="Gene3D" id="3.40.50.720">
    <property type="entry name" value="NAD(P)-binding Rossmann-like Domain"/>
    <property type="match status" value="1"/>
</dbReference>
<dbReference type="EMBL" id="JADBEG010000001">
    <property type="protein sequence ID" value="MBE1494123.1"/>
    <property type="molecule type" value="Genomic_DNA"/>
</dbReference>